<dbReference type="GO" id="GO:0003700">
    <property type="term" value="F:DNA-binding transcription factor activity"/>
    <property type="evidence" value="ECO:0007669"/>
    <property type="project" value="InterPro"/>
</dbReference>
<dbReference type="GeneID" id="78380908"/>
<evidence type="ECO:0000256" key="2">
    <source>
        <dbReference type="ARBA" id="ARBA00023015"/>
    </source>
</evidence>
<dbReference type="EMBL" id="JMPJ01000017">
    <property type="protein sequence ID" value="KFC85785.1"/>
    <property type="molecule type" value="Genomic_DNA"/>
</dbReference>
<proteinExistence type="inferred from homology"/>
<dbReference type="eggNOG" id="COG0583">
    <property type="taxonomic scope" value="Bacteria"/>
</dbReference>
<dbReference type="PRINTS" id="PR00039">
    <property type="entry name" value="HTHLYSR"/>
</dbReference>
<keyword evidence="2" id="KW-0805">Transcription regulation</keyword>
<keyword evidence="3" id="KW-0238">DNA-binding</keyword>
<dbReference type="InterPro" id="IPR050389">
    <property type="entry name" value="LysR-type_TF"/>
</dbReference>
<dbReference type="SUPFAM" id="SSF53850">
    <property type="entry name" value="Periplasmic binding protein-like II"/>
    <property type="match status" value="1"/>
</dbReference>
<dbReference type="InterPro" id="IPR000847">
    <property type="entry name" value="LysR_HTH_N"/>
</dbReference>
<comment type="similarity">
    <text evidence="1">Belongs to the LysR transcriptional regulatory family.</text>
</comment>
<dbReference type="InterPro" id="IPR036390">
    <property type="entry name" value="WH_DNA-bd_sf"/>
</dbReference>
<dbReference type="RefSeq" id="WP_051899365.1">
    <property type="nucleotide sequence ID" value="NZ_JMPJ01000017.1"/>
</dbReference>
<dbReference type="PANTHER" id="PTHR30118">
    <property type="entry name" value="HTH-TYPE TRANSCRIPTIONAL REGULATOR LEUO-RELATED"/>
    <property type="match status" value="1"/>
</dbReference>
<dbReference type="NCBIfam" id="NF007063">
    <property type="entry name" value="PRK09508.1"/>
    <property type="match status" value="1"/>
</dbReference>
<organism evidence="6 7">
    <name type="scientific">Ewingella americana (strain ATCC 33852 / DSM 4580 / CCUG 14506 / JCM 5911 / LMG 7869 / NCTC 12157 / CDC 1468-78)</name>
    <dbReference type="NCBI Taxonomy" id="910964"/>
    <lineage>
        <taxon>Bacteria</taxon>
        <taxon>Pseudomonadati</taxon>
        <taxon>Pseudomonadota</taxon>
        <taxon>Gammaproteobacteria</taxon>
        <taxon>Enterobacterales</taxon>
        <taxon>Yersiniaceae</taxon>
        <taxon>Ewingella</taxon>
    </lineage>
</organism>
<name>A0A085GPZ0_EWIA3</name>
<dbReference type="OrthoDB" id="8720143at2"/>
<comment type="caution">
    <text evidence="6">The sequence shown here is derived from an EMBL/GenBank/DDBJ whole genome shotgun (WGS) entry which is preliminary data.</text>
</comment>
<reference evidence="6 7" key="1">
    <citation type="submission" date="2014-05" db="EMBL/GenBank/DDBJ databases">
        <title>ATOL: Assembling a taxonomically balanced genome-scale reconstruction of the evolutionary history of the Enterobacteriaceae.</title>
        <authorList>
            <person name="Plunkett G.III."/>
            <person name="Neeno-Eckwall E.C."/>
            <person name="Glasner J.D."/>
            <person name="Perna N.T."/>
        </authorList>
    </citation>
    <scope>NUCLEOTIDE SEQUENCE [LARGE SCALE GENOMIC DNA]</scope>
    <source>
        <strain evidence="6 7">ATCC 33852</strain>
    </source>
</reference>
<dbReference type="Pfam" id="PF03466">
    <property type="entry name" value="LysR_substrate"/>
    <property type="match status" value="1"/>
</dbReference>
<dbReference type="GO" id="GO:0003677">
    <property type="term" value="F:DNA binding"/>
    <property type="evidence" value="ECO:0007669"/>
    <property type="project" value="UniProtKB-KW"/>
</dbReference>
<protein>
    <submittedName>
        <fullName evidence="6">Putative transcriptional activator</fullName>
    </submittedName>
</protein>
<feature type="domain" description="HTH lysR-type" evidence="5">
    <location>
        <begin position="22"/>
        <end position="79"/>
    </location>
</feature>
<evidence type="ECO:0000256" key="4">
    <source>
        <dbReference type="ARBA" id="ARBA00023163"/>
    </source>
</evidence>
<dbReference type="AlphaFoldDB" id="A0A085GPZ0"/>
<dbReference type="Gene3D" id="3.40.190.10">
    <property type="entry name" value="Periplasmic binding protein-like II"/>
    <property type="match status" value="2"/>
</dbReference>
<dbReference type="InterPro" id="IPR036388">
    <property type="entry name" value="WH-like_DNA-bd_sf"/>
</dbReference>
<dbReference type="Pfam" id="PF00126">
    <property type="entry name" value="HTH_1"/>
    <property type="match status" value="1"/>
</dbReference>
<keyword evidence="4" id="KW-0804">Transcription</keyword>
<dbReference type="Proteomes" id="UP000028640">
    <property type="component" value="Unassembled WGS sequence"/>
</dbReference>
<sequence length="313" mass="35223">MKTHLIDAQQDTTNAAGSLRNVDLNLLTVFDAVMQLQNITRASELLGMSQPAVSNAVSRLKIMFNDDLFVRYGRGIQPTTRAKQLFGPIRQALQIVMNELPGAGFDARTSIRQFNVALCSPLDIRLTANILNTVGNTSSSVGIKFQSIIPDNIEHQLRYQNIEFVIGYRRFEGSDFCNQELFTDELVLVCAQNHPRISPHMPDEKYLDEQHAVVMPDRHSFYLPYYDSAEIQPLIAFQGTDLNSVMNVVSRTQMVALVPNWLAQANAGILNLDIIPVPWLKNKLPCYLSWHESSSKDKGNMWLKSLLEESASL</sequence>
<evidence type="ECO:0000256" key="3">
    <source>
        <dbReference type="ARBA" id="ARBA00023125"/>
    </source>
</evidence>
<accession>A0A085GPZ0</accession>
<dbReference type="InterPro" id="IPR005119">
    <property type="entry name" value="LysR_subst-bd"/>
</dbReference>
<keyword evidence="7" id="KW-1185">Reference proteome</keyword>
<evidence type="ECO:0000313" key="6">
    <source>
        <dbReference type="EMBL" id="KFC85785.1"/>
    </source>
</evidence>
<evidence type="ECO:0000256" key="1">
    <source>
        <dbReference type="ARBA" id="ARBA00009437"/>
    </source>
</evidence>
<evidence type="ECO:0000313" key="7">
    <source>
        <dbReference type="Proteomes" id="UP000028640"/>
    </source>
</evidence>
<dbReference type="PANTHER" id="PTHR30118:SF6">
    <property type="entry name" value="HTH-TYPE TRANSCRIPTIONAL REGULATOR LEUO"/>
    <property type="match status" value="1"/>
</dbReference>
<dbReference type="PROSITE" id="PS50931">
    <property type="entry name" value="HTH_LYSR"/>
    <property type="match status" value="1"/>
</dbReference>
<dbReference type="Gene3D" id="1.10.10.10">
    <property type="entry name" value="Winged helix-like DNA-binding domain superfamily/Winged helix DNA-binding domain"/>
    <property type="match status" value="1"/>
</dbReference>
<dbReference type="STRING" id="910964.GEAM_0261"/>
<gene>
    <name evidence="6" type="ORF">GEAM_0261</name>
</gene>
<dbReference type="SUPFAM" id="SSF46785">
    <property type="entry name" value="Winged helix' DNA-binding domain"/>
    <property type="match status" value="1"/>
</dbReference>
<evidence type="ECO:0000259" key="5">
    <source>
        <dbReference type="PROSITE" id="PS50931"/>
    </source>
</evidence>